<evidence type="ECO:0000256" key="2">
    <source>
        <dbReference type="ARBA" id="ARBA00011955"/>
    </source>
</evidence>
<dbReference type="EMBL" id="FOWR01000015">
    <property type="protein sequence ID" value="SFP47585.1"/>
    <property type="molecule type" value="Genomic_DNA"/>
</dbReference>
<proteinExistence type="inferred from homology"/>
<dbReference type="InterPro" id="IPR024932">
    <property type="entry name" value="ApbE"/>
</dbReference>
<feature type="binding site" evidence="19">
    <location>
        <position position="289"/>
    </location>
    <ligand>
        <name>Mg(2+)</name>
        <dbReference type="ChEBI" id="CHEBI:18420"/>
    </ligand>
</feature>
<keyword evidence="6 18" id="KW-0285">Flavoprotein</keyword>
<keyword evidence="10 18" id="KW-0274">FAD</keyword>
<evidence type="ECO:0000256" key="3">
    <source>
        <dbReference type="ARBA" id="ARBA00016337"/>
    </source>
</evidence>
<evidence type="ECO:0000256" key="15">
    <source>
        <dbReference type="ARBA" id="ARBA00031306"/>
    </source>
</evidence>
<keyword evidence="12" id="KW-0472">Membrane</keyword>
<dbReference type="Pfam" id="PF02424">
    <property type="entry name" value="ApbE"/>
    <property type="match status" value="1"/>
</dbReference>
<evidence type="ECO:0000256" key="16">
    <source>
        <dbReference type="ARBA" id="ARBA00048540"/>
    </source>
</evidence>
<dbReference type="GO" id="GO:0046872">
    <property type="term" value="F:metal ion binding"/>
    <property type="evidence" value="ECO:0007669"/>
    <property type="project" value="UniProtKB-UniRule"/>
</dbReference>
<dbReference type="PIRSF" id="PIRSF006268">
    <property type="entry name" value="ApbE"/>
    <property type="match status" value="1"/>
</dbReference>
<evidence type="ECO:0000256" key="4">
    <source>
        <dbReference type="ARBA" id="ARBA00022475"/>
    </source>
</evidence>
<dbReference type="EC" id="2.7.1.180" evidence="2 18"/>
<dbReference type="GO" id="GO:0005886">
    <property type="term" value="C:plasma membrane"/>
    <property type="evidence" value="ECO:0007669"/>
    <property type="project" value="UniProtKB-SubCell"/>
</dbReference>
<reference evidence="21 22" key="1">
    <citation type="submission" date="2016-10" db="EMBL/GenBank/DDBJ databases">
        <authorList>
            <person name="de Groot N.N."/>
        </authorList>
    </citation>
    <scope>NUCLEOTIDE SEQUENCE [LARGE SCALE GENOMIC DNA]</scope>
    <source>
        <strain evidence="21 22">DSM 15893</strain>
    </source>
</reference>
<dbReference type="FunFam" id="3.10.520.10:FF:000001">
    <property type="entry name" value="FAD:protein FMN transferase"/>
    <property type="match status" value="1"/>
</dbReference>
<keyword evidence="13" id="KW-0564">Palmitate</keyword>
<keyword evidence="5 20" id="KW-0997">Cell inner membrane</keyword>
<evidence type="ECO:0000256" key="5">
    <source>
        <dbReference type="ARBA" id="ARBA00022519"/>
    </source>
</evidence>
<evidence type="ECO:0000256" key="7">
    <source>
        <dbReference type="ARBA" id="ARBA00022679"/>
    </source>
</evidence>
<evidence type="ECO:0000256" key="8">
    <source>
        <dbReference type="ARBA" id="ARBA00022723"/>
    </source>
</evidence>
<evidence type="ECO:0000313" key="22">
    <source>
        <dbReference type="Proteomes" id="UP000182692"/>
    </source>
</evidence>
<protein>
    <recommendedName>
        <fullName evidence="3 18">FAD:protein FMN transferase</fullName>
        <ecNumber evidence="2 18">2.7.1.180</ecNumber>
    </recommendedName>
    <alternativeName>
        <fullName evidence="15 18">Flavin transferase</fullName>
    </alternativeName>
</protein>
<dbReference type="GO" id="GO:0016740">
    <property type="term" value="F:transferase activity"/>
    <property type="evidence" value="ECO:0007669"/>
    <property type="project" value="UniProtKB-UniRule"/>
</dbReference>
<feature type="signal peptide" evidence="20">
    <location>
        <begin position="1"/>
        <end position="19"/>
    </location>
</feature>
<evidence type="ECO:0000256" key="17">
    <source>
        <dbReference type="ARBA" id="ARBA00060485"/>
    </source>
</evidence>
<accession>A0A1I5QMV7</accession>
<keyword evidence="9 20" id="KW-0732">Signal</keyword>
<dbReference type="Proteomes" id="UP000182692">
    <property type="component" value="Unassembled WGS sequence"/>
</dbReference>
<evidence type="ECO:0000256" key="1">
    <source>
        <dbReference type="ARBA" id="ARBA00008282"/>
    </source>
</evidence>
<keyword evidence="14 20" id="KW-0449">Lipoprotein</keyword>
<keyword evidence="11 18" id="KW-0460">Magnesium</keyword>
<name>A0A1I5QMV7_9GAMM</name>
<keyword evidence="7 18" id="KW-0808">Transferase</keyword>
<evidence type="ECO:0000256" key="20">
    <source>
        <dbReference type="RuleBase" id="RU363002"/>
    </source>
</evidence>
<dbReference type="PROSITE" id="PS51257">
    <property type="entry name" value="PROKAR_LIPOPROTEIN"/>
    <property type="match status" value="1"/>
</dbReference>
<sequence>MKKFLLSAGLIVSALLVLAGCDQTPKQTHLTGSTMGTYYSVKFLNDVTLPSASDIQVEIDKRLELVNDQMSTYRKTSELSQFNQHKDDSPFTVSKDTATVMSEAIRINKLSGGALDVTVGPLVNLWGFGPEGRPDRVPTDAQVAERRAMTGINHLFVDGMSVIKTNPDLYVDLSSIAKGFGVDVIANYLAELGLSNYLVEIGGELQLKGVNAEGQPWRIAIEKPSDDQQTVQEIIAPGDMAMATSGDYRNYFEENGVRYSHTINPATAKPINHRLVSVTVLDKSCMTADGFSTAFMVMGPDKALTLANSEKIAAFFIIKTDNGFKEVASDAFKKYLTR</sequence>
<evidence type="ECO:0000256" key="6">
    <source>
        <dbReference type="ARBA" id="ARBA00022630"/>
    </source>
</evidence>
<evidence type="ECO:0000256" key="10">
    <source>
        <dbReference type="ARBA" id="ARBA00022827"/>
    </source>
</evidence>
<evidence type="ECO:0000256" key="18">
    <source>
        <dbReference type="PIRNR" id="PIRNR006268"/>
    </source>
</evidence>
<dbReference type="STRING" id="1121869.SAMN03084138_02297"/>
<evidence type="ECO:0000313" key="21">
    <source>
        <dbReference type="EMBL" id="SFP47585.1"/>
    </source>
</evidence>
<dbReference type="OrthoDB" id="9778595at2"/>
<dbReference type="GeneID" id="35871109"/>
<feature type="binding site" evidence="19">
    <location>
        <position position="175"/>
    </location>
    <ligand>
        <name>Mg(2+)</name>
        <dbReference type="ChEBI" id="CHEBI:18420"/>
    </ligand>
</feature>
<dbReference type="SUPFAM" id="SSF143631">
    <property type="entry name" value="ApbE-like"/>
    <property type="match status" value="1"/>
</dbReference>
<gene>
    <name evidence="21" type="ORF">SAMN03084138_02297</name>
</gene>
<dbReference type="PANTHER" id="PTHR30040:SF2">
    <property type="entry name" value="FAD:PROTEIN FMN TRANSFERASE"/>
    <property type="match status" value="1"/>
</dbReference>
<feature type="chain" id="PRO_5010008126" description="FAD:protein FMN transferase" evidence="20">
    <location>
        <begin position="20"/>
        <end position="338"/>
    </location>
</feature>
<dbReference type="Gene3D" id="3.10.520.10">
    <property type="entry name" value="ApbE-like domains"/>
    <property type="match status" value="1"/>
</dbReference>
<feature type="binding site" evidence="19">
    <location>
        <position position="293"/>
    </location>
    <ligand>
        <name>Mg(2+)</name>
        <dbReference type="ChEBI" id="CHEBI:18420"/>
    </ligand>
</feature>
<keyword evidence="8 18" id="KW-0479">Metal-binding</keyword>
<evidence type="ECO:0000256" key="9">
    <source>
        <dbReference type="ARBA" id="ARBA00022729"/>
    </source>
</evidence>
<comment type="function">
    <text evidence="20">Flavin transferase that catalyzes the transfer of the FMN moiety of FAD and its covalent binding to the hydroxyl group of a threonine residue in a target flavoprotein.</text>
</comment>
<dbReference type="InterPro" id="IPR003374">
    <property type="entry name" value="ApbE-like_sf"/>
</dbReference>
<dbReference type="AlphaFoldDB" id="A0A1I5QMV7"/>
<dbReference type="RefSeq" id="WP_017011328.1">
    <property type="nucleotide sequence ID" value="NZ_FOWR01000015.1"/>
</dbReference>
<evidence type="ECO:0000256" key="13">
    <source>
        <dbReference type="ARBA" id="ARBA00023139"/>
    </source>
</evidence>
<comment type="cofactor">
    <cofactor evidence="19">
        <name>Mg(2+)</name>
        <dbReference type="ChEBI" id="CHEBI:18420"/>
    </cofactor>
    <cofactor evidence="19">
        <name>Mn(2+)</name>
        <dbReference type="ChEBI" id="CHEBI:29035"/>
    </cofactor>
    <text evidence="19">Magnesium. Can also use manganese.</text>
</comment>
<evidence type="ECO:0000256" key="19">
    <source>
        <dbReference type="PIRSR" id="PIRSR006268-2"/>
    </source>
</evidence>
<evidence type="ECO:0000256" key="11">
    <source>
        <dbReference type="ARBA" id="ARBA00022842"/>
    </source>
</evidence>
<evidence type="ECO:0000256" key="14">
    <source>
        <dbReference type="ARBA" id="ARBA00023288"/>
    </source>
</evidence>
<comment type="subcellular location">
    <subcellularLocation>
        <location evidence="17 20">Cell inner membrane</location>
        <topology evidence="17 20">Lipid-anchor</topology>
        <orientation evidence="17 20">Periplasmic side</orientation>
    </subcellularLocation>
</comment>
<keyword evidence="4" id="KW-1003">Cell membrane</keyword>
<comment type="catalytic activity">
    <reaction evidence="16 18 20">
        <text>L-threonyl-[protein] + FAD = FMN-L-threonyl-[protein] + AMP + H(+)</text>
        <dbReference type="Rhea" id="RHEA:36847"/>
        <dbReference type="Rhea" id="RHEA-COMP:11060"/>
        <dbReference type="Rhea" id="RHEA-COMP:11061"/>
        <dbReference type="ChEBI" id="CHEBI:15378"/>
        <dbReference type="ChEBI" id="CHEBI:30013"/>
        <dbReference type="ChEBI" id="CHEBI:57692"/>
        <dbReference type="ChEBI" id="CHEBI:74257"/>
        <dbReference type="ChEBI" id="CHEBI:456215"/>
        <dbReference type="EC" id="2.7.1.180"/>
    </reaction>
</comment>
<dbReference type="PANTHER" id="PTHR30040">
    <property type="entry name" value="THIAMINE BIOSYNTHESIS LIPOPROTEIN APBE"/>
    <property type="match status" value="1"/>
</dbReference>
<comment type="similarity">
    <text evidence="1 18 20">Belongs to the ApbE family.</text>
</comment>
<organism evidence="21 22">
    <name type="scientific">Enterovibrio norvegicus DSM 15893</name>
    <dbReference type="NCBI Taxonomy" id="1121869"/>
    <lineage>
        <taxon>Bacteria</taxon>
        <taxon>Pseudomonadati</taxon>
        <taxon>Pseudomonadota</taxon>
        <taxon>Gammaproteobacteria</taxon>
        <taxon>Vibrionales</taxon>
        <taxon>Vibrionaceae</taxon>
        <taxon>Enterovibrio</taxon>
    </lineage>
</organism>
<evidence type="ECO:0000256" key="12">
    <source>
        <dbReference type="ARBA" id="ARBA00023136"/>
    </source>
</evidence>